<evidence type="ECO:0000256" key="2">
    <source>
        <dbReference type="SAM" id="Phobius"/>
    </source>
</evidence>
<sequence length="498" mass="50452">MIRQLHAEWTKLRTVRGWVVTMALGFVVIVGLGLAPGPGGTCSPDTCSLPVGPGGEEVTDSFTFAHRSLTGDGSITARVASFTGELPSFDPGTPSRPGLVPWAKAGLILKDGVKQGSSYAAVMTTGGHGVRMQYDFTHDLTYDGAGSGGPWLRLTRTGDTVTGAASADGVTWSTVATVRVPGLPSTVEAGLFLTSPQYTEISREAVGLTGASGGPSTAAATFESVDTQGGWAAGDWAGEQIGRGGDRGPAAPPPGTVERSGDGFTLTGGSGDIAPAVAGTNGLGLSLTQTLVGTFLGLVFVLVVATMSVTTEYRRGLIRTTVAASPHRGRILAAKAAVVGAVAFAVGLVAATVVVTAGRAVLVGNGAYVSATPTATVVRMVFGTAALLATAAVLGVALGALVRRSAVGVTLAMVTVVLPYLLAVTVLSDRVGDRLLSVTPAAAFAVQQSTREYTQVDNLYTVAGGYFPLAPGAGFAVLVGWIALTMAGAWYRLRKADA</sequence>
<gene>
    <name evidence="3" type="ORF">Vau01_076580</name>
</gene>
<dbReference type="RefSeq" id="WP_204004025.1">
    <property type="nucleotide sequence ID" value="NZ_BOPG01000050.1"/>
</dbReference>
<feature type="transmembrane region" description="Helical" evidence="2">
    <location>
        <begin position="377"/>
        <end position="402"/>
    </location>
</feature>
<evidence type="ECO:0000256" key="1">
    <source>
        <dbReference type="SAM" id="MobiDB-lite"/>
    </source>
</evidence>
<feature type="transmembrane region" description="Helical" evidence="2">
    <location>
        <begin position="291"/>
        <end position="311"/>
    </location>
</feature>
<proteinExistence type="predicted"/>
<feature type="transmembrane region" description="Helical" evidence="2">
    <location>
        <begin position="469"/>
        <end position="491"/>
    </location>
</feature>
<dbReference type="GO" id="GO:0005886">
    <property type="term" value="C:plasma membrane"/>
    <property type="evidence" value="ECO:0007669"/>
    <property type="project" value="UniProtKB-SubCell"/>
</dbReference>
<keyword evidence="4" id="KW-1185">Reference proteome</keyword>
<dbReference type="GO" id="GO:0140359">
    <property type="term" value="F:ABC-type transporter activity"/>
    <property type="evidence" value="ECO:0007669"/>
    <property type="project" value="InterPro"/>
</dbReference>
<feature type="transmembrane region" description="Helical" evidence="2">
    <location>
        <begin position="332"/>
        <end position="357"/>
    </location>
</feature>
<reference evidence="3" key="1">
    <citation type="submission" date="2021-01" db="EMBL/GenBank/DDBJ databases">
        <title>Whole genome shotgun sequence of Virgisporangium aurantiacum NBRC 16421.</title>
        <authorList>
            <person name="Komaki H."/>
            <person name="Tamura T."/>
        </authorList>
    </citation>
    <scope>NUCLEOTIDE SEQUENCE</scope>
    <source>
        <strain evidence="3">NBRC 16421</strain>
    </source>
</reference>
<feature type="transmembrane region" description="Helical" evidence="2">
    <location>
        <begin position="409"/>
        <end position="428"/>
    </location>
</feature>
<accession>A0A8J3ZBZ8</accession>
<dbReference type="AlphaFoldDB" id="A0A8J3ZBZ8"/>
<dbReference type="Proteomes" id="UP000612585">
    <property type="component" value="Unassembled WGS sequence"/>
</dbReference>
<keyword evidence="2" id="KW-1133">Transmembrane helix</keyword>
<evidence type="ECO:0000313" key="4">
    <source>
        <dbReference type="Proteomes" id="UP000612585"/>
    </source>
</evidence>
<name>A0A8J3ZBZ8_9ACTN</name>
<keyword evidence="2" id="KW-0812">Transmembrane</keyword>
<comment type="caution">
    <text evidence="3">The sequence shown here is derived from an EMBL/GenBank/DDBJ whole genome shotgun (WGS) entry which is preliminary data.</text>
</comment>
<keyword evidence="2" id="KW-0472">Membrane</keyword>
<dbReference type="EMBL" id="BOPG01000050">
    <property type="protein sequence ID" value="GIJ60142.1"/>
    <property type="molecule type" value="Genomic_DNA"/>
</dbReference>
<evidence type="ECO:0000313" key="3">
    <source>
        <dbReference type="EMBL" id="GIJ60142.1"/>
    </source>
</evidence>
<evidence type="ECO:0008006" key="5">
    <source>
        <dbReference type="Google" id="ProtNLM"/>
    </source>
</evidence>
<feature type="transmembrane region" description="Helical" evidence="2">
    <location>
        <begin position="15"/>
        <end position="35"/>
    </location>
</feature>
<organism evidence="3 4">
    <name type="scientific">Virgisporangium aurantiacum</name>
    <dbReference type="NCBI Taxonomy" id="175570"/>
    <lineage>
        <taxon>Bacteria</taxon>
        <taxon>Bacillati</taxon>
        <taxon>Actinomycetota</taxon>
        <taxon>Actinomycetes</taxon>
        <taxon>Micromonosporales</taxon>
        <taxon>Micromonosporaceae</taxon>
        <taxon>Virgisporangium</taxon>
    </lineage>
</organism>
<dbReference type="Gene3D" id="2.60.120.200">
    <property type="match status" value="1"/>
</dbReference>
<protein>
    <recommendedName>
        <fullName evidence="5">ABC-type transport system involved in multi-copper enzyme maturation, permease component</fullName>
    </recommendedName>
</protein>
<feature type="region of interest" description="Disordered" evidence="1">
    <location>
        <begin position="242"/>
        <end position="264"/>
    </location>
</feature>